<dbReference type="PANTHER" id="PTHR10552">
    <property type="entry name" value="U2 SMALL NUCLEAR RIBONUCLEOPROTEIN A"/>
    <property type="match status" value="1"/>
</dbReference>
<evidence type="ECO:0000313" key="7">
    <source>
        <dbReference type="Proteomes" id="UP000030750"/>
    </source>
</evidence>
<dbReference type="Pfam" id="PF14580">
    <property type="entry name" value="LRR_9"/>
    <property type="match status" value="1"/>
</dbReference>
<organism evidence="6 7">
    <name type="scientific">Eimeria brunetti</name>
    <dbReference type="NCBI Taxonomy" id="51314"/>
    <lineage>
        <taxon>Eukaryota</taxon>
        <taxon>Sar</taxon>
        <taxon>Alveolata</taxon>
        <taxon>Apicomplexa</taxon>
        <taxon>Conoidasida</taxon>
        <taxon>Coccidia</taxon>
        <taxon>Eucoccidiorida</taxon>
        <taxon>Eimeriorina</taxon>
        <taxon>Eimeriidae</taxon>
        <taxon>Eimeria</taxon>
    </lineage>
</organism>
<dbReference type="PROSITE" id="PS51450">
    <property type="entry name" value="LRR"/>
    <property type="match status" value="1"/>
</dbReference>
<accession>U6LIG2</accession>
<keyword evidence="2" id="KW-0433">Leucine-rich repeat</keyword>
<evidence type="ECO:0000256" key="2">
    <source>
        <dbReference type="ARBA" id="ARBA00022614"/>
    </source>
</evidence>
<evidence type="ECO:0000256" key="4">
    <source>
        <dbReference type="ARBA" id="ARBA00023242"/>
    </source>
</evidence>
<keyword evidence="3" id="KW-0677">Repeat</keyword>
<dbReference type="InterPro" id="IPR044640">
    <property type="entry name" value="RU2A"/>
</dbReference>
<evidence type="ECO:0000313" key="6">
    <source>
        <dbReference type="EMBL" id="CDJ48339.1"/>
    </source>
</evidence>
<gene>
    <name evidence="6" type="ORF">EBH_0078440</name>
</gene>
<dbReference type="InterPro" id="IPR032675">
    <property type="entry name" value="LRR_dom_sf"/>
</dbReference>
<protein>
    <submittedName>
        <fullName evidence="6">U2 small nuclear ribonucleoprotein, putative</fullName>
    </submittedName>
</protein>
<reference evidence="6" key="1">
    <citation type="submission" date="2013-10" db="EMBL/GenBank/DDBJ databases">
        <title>Genomic analysis of the causative agents of coccidiosis in chickens.</title>
        <authorList>
            <person name="Reid A.J."/>
            <person name="Blake D."/>
            <person name="Billington K."/>
            <person name="Browne H."/>
            <person name="Dunn M."/>
            <person name="Hung S."/>
            <person name="Kawahara F."/>
            <person name="Miranda-Saavedra D."/>
            <person name="Mourier T."/>
            <person name="Nagra H."/>
            <person name="Otto T.D."/>
            <person name="Rawlings N."/>
            <person name="Sanchez A."/>
            <person name="Sanders M."/>
            <person name="Subramaniam C."/>
            <person name="Tay Y."/>
            <person name="Dear P."/>
            <person name="Doerig C."/>
            <person name="Gruber A."/>
            <person name="Parkinson J."/>
            <person name="Shirley M."/>
            <person name="Wan K.L."/>
            <person name="Berriman M."/>
            <person name="Tomley F."/>
            <person name="Pain A."/>
        </authorList>
    </citation>
    <scope>NUCLEOTIDE SEQUENCE [LARGE SCALE GENOMIC DNA]</scope>
    <source>
        <strain evidence="6">Houghton</strain>
    </source>
</reference>
<dbReference type="GO" id="GO:0030620">
    <property type="term" value="F:U2 snRNA binding"/>
    <property type="evidence" value="ECO:0007669"/>
    <property type="project" value="InterPro"/>
</dbReference>
<dbReference type="InterPro" id="IPR001611">
    <property type="entry name" value="Leu-rich_rpt"/>
</dbReference>
<comment type="subcellular location">
    <subcellularLocation>
        <location evidence="1">Nucleus</location>
    </subcellularLocation>
</comment>
<keyword evidence="4" id="KW-0539">Nucleus</keyword>
<comment type="similarity">
    <text evidence="5">Belongs to the U2 small nuclear ribonucleoprotein A family.</text>
</comment>
<dbReference type="AlphaFoldDB" id="U6LIG2"/>
<reference evidence="6" key="2">
    <citation type="submission" date="2013-10" db="EMBL/GenBank/DDBJ databases">
        <authorList>
            <person name="Aslett M."/>
        </authorList>
    </citation>
    <scope>NUCLEOTIDE SEQUENCE [LARGE SCALE GENOMIC DNA]</scope>
    <source>
        <strain evidence="6">Houghton</strain>
    </source>
</reference>
<dbReference type="PANTHER" id="PTHR10552:SF6">
    <property type="entry name" value="U2 SMALL NUCLEAR RIBONUCLEOPROTEIN A"/>
    <property type="match status" value="1"/>
</dbReference>
<keyword evidence="6" id="KW-0687">Ribonucleoprotein</keyword>
<proteinExistence type="inferred from homology"/>
<dbReference type="VEuPathDB" id="ToxoDB:EBH_0078440"/>
<name>U6LIG2_9EIME</name>
<dbReference type="SUPFAM" id="SSF52058">
    <property type="entry name" value="L domain-like"/>
    <property type="match status" value="1"/>
</dbReference>
<dbReference type="OrthoDB" id="433501at2759"/>
<dbReference type="EMBL" id="HG711100">
    <property type="protein sequence ID" value="CDJ48339.1"/>
    <property type="molecule type" value="Genomic_DNA"/>
</dbReference>
<dbReference type="GO" id="GO:1990904">
    <property type="term" value="C:ribonucleoprotein complex"/>
    <property type="evidence" value="ECO:0007669"/>
    <property type="project" value="UniProtKB-KW"/>
</dbReference>
<sequence length="119" mass="13585">MRLTIELILQAPQYKSPAQNWTLNLRGCQLDTIENLGATGDYFECIDISDNQIIKLEDFPPLPRLTSLIVCNNRVARIAPDLMSFLPNLESLVLTNNRIERLVDLMPLFEGEKELDIIN</sequence>
<evidence type="ECO:0000256" key="3">
    <source>
        <dbReference type="ARBA" id="ARBA00022737"/>
    </source>
</evidence>
<dbReference type="GO" id="GO:0005634">
    <property type="term" value="C:nucleus"/>
    <property type="evidence" value="ECO:0007669"/>
    <property type="project" value="UniProtKB-SubCell"/>
</dbReference>
<dbReference type="Proteomes" id="UP000030750">
    <property type="component" value="Unassembled WGS sequence"/>
</dbReference>
<evidence type="ECO:0000256" key="1">
    <source>
        <dbReference type="ARBA" id="ARBA00004123"/>
    </source>
</evidence>
<keyword evidence="7" id="KW-1185">Reference proteome</keyword>
<dbReference type="Gene3D" id="3.80.10.10">
    <property type="entry name" value="Ribonuclease Inhibitor"/>
    <property type="match status" value="1"/>
</dbReference>
<evidence type="ECO:0000256" key="5">
    <source>
        <dbReference type="ARBA" id="ARBA00024196"/>
    </source>
</evidence>
<dbReference type="GO" id="GO:0000398">
    <property type="term" value="P:mRNA splicing, via spliceosome"/>
    <property type="evidence" value="ECO:0007669"/>
    <property type="project" value="InterPro"/>
</dbReference>